<keyword evidence="1" id="KW-0812">Transmembrane</keyword>
<dbReference type="AlphaFoldDB" id="A0A2I1K1U7"/>
<name>A0A2I1K1U7_9LACT</name>
<reference evidence="2 3" key="1">
    <citation type="submission" date="2017-12" db="EMBL/GenBank/DDBJ databases">
        <title>Phylogenetic diversity of female urinary microbiome.</title>
        <authorList>
            <person name="Thomas-White K."/>
            <person name="Wolfe A.J."/>
        </authorList>
    </citation>
    <scope>NUCLEOTIDE SEQUENCE [LARGE SCALE GENOMIC DNA]</scope>
    <source>
        <strain evidence="2 3">UMB0898</strain>
    </source>
</reference>
<dbReference type="OrthoDB" id="9792681at2"/>
<accession>A0A2I1K1U7</accession>
<feature type="transmembrane region" description="Helical" evidence="1">
    <location>
        <begin position="50"/>
        <end position="80"/>
    </location>
</feature>
<comment type="caution">
    <text evidence="2">The sequence shown here is derived from an EMBL/GenBank/DDBJ whole genome shotgun (WGS) entry which is preliminary data.</text>
</comment>
<organism evidence="2 3">
    <name type="scientific">Falseniella ignava</name>
    <dbReference type="NCBI Taxonomy" id="137730"/>
    <lineage>
        <taxon>Bacteria</taxon>
        <taxon>Bacillati</taxon>
        <taxon>Bacillota</taxon>
        <taxon>Bacilli</taxon>
        <taxon>Lactobacillales</taxon>
        <taxon>Aerococcaceae</taxon>
        <taxon>Falseniella</taxon>
    </lineage>
</organism>
<dbReference type="EMBL" id="PKHE01000006">
    <property type="protein sequence ID" value="PKY89630.1"/>
    <property type="molecule type" value="Genomic_DNA"/>
</dbReference>
<keyword evidence="1" id="KW-0472">Membrane</keyword>
<dbReference type="Proteomes" id="UP000234384">
    <property type="component" value="Unassembled WGS sequence"/>
</dbReference>
<feature type="transmembrane region" description="Helical" evidence="1">
    <location>
        <begin position="157"/>
        <end position="175"/>
    </location>
</feature>
<dbReference type="Pfam" id="PF02681">
    <property type="entry name" value="DUF212"/>
    <property type="match status" value="1"/>
</dbReference>
<gene>
    <name evidence="2" type="ORF">CYJ57_03655</name>
</gene>
<evidence type="ECO:0000313" key="2">
    <source>
        <dbReference type="EMBL" id="PKY89630.1"/>
    </source>
</evidence>
<sequence>MNYPLIAAFSAILFAQFIKYPIALLAKKSSPTLSIMTSTGGMPSSHSAAVASLTTALILQNGFSSPLVAIASVFGVIVMFDSMGVRRQSGEQGIILDILARKYMKELESEKFHHPTQDYDESKDDFNPFTLEYKLSNIEEYESMIIRRYLGHKPSEVIVGTFTGAMVAIILWIFIG</sequence>
<evidence type="ECO:0000256" key="1">
    <source>
        <dbReference type="SAM" id="Phobius"/>
    </source>
</evidence>
<dbReference type="PANTHER" id="PTHR31446:SF29">
    <property type="entry name" value="ACID PHOSPHATASE_VANADIUM-DEPENDENT HALOPEROXIDASE-RELATED PROTEIN"/>
    <property type="match status" value="1"/>
</dbReference>
<proteinExistence type="predicted"/>
<dbReference type="PANTHER" id="PTHR31446">
    <property type="entry name" value="ACID PHOSPHATASE/VANADIUM-DEPENDENT HALOPEROXIDASE-RELATED PROTEIN"/>
    <property type="match status" value="1"/>
</dbReference>
<keyword evidence="1" id="KW-1133">Transmembrane helix</keyword>
<dbReference type="InterPro" id="IPR003832">
    <property type="entry name" value="DUF212"/>
</dbReference>
<evidence type="ECO:0000313" key="3">
    <source>
        <dbReference type="Proteomes" id="UP000234384"/>
    </source>
</evidence>
<protein>
    <submittedName>
        <fullName evidence="2">Divergent PAP2 family protein</fullName>
    </submittedName>
</protein>
<dbReference type="RefSeq" id="WP_006702223.1">
    <property type="nucleotide sequence ID" value="NZ_PKHE01000006.1"/>
</dbReference>